<dbReference type="CDD" id="cd11299">
    <property type="entry name" value="O-FucT_plant"/>
    <property type="match status" value="1"/>
</dbReference>
<evidence type="ECO:0000256" key="12">
    <source>
        <dbReference type="ARBA" id="ARBA00023277"/>
    </source>
</evidence>
<evidence type="ECO:0000256" key="7">
    <source>
        <dbReference type="ARBA" id="ARBA00022968"/>
    </source>
</evidence>
<gene>
    <name evidence="14" type="ORF">J5N97_026493</name>
</gene>
<dbReference type="GO" id="GO:0005737">
    <property type="term" value="C:cytoplasm"/>
    <property type="evidence" value="ECO:0007669"/>
    <property type="project" value="TreeGrafter"/>
</dbReference>
<keyword evidence="8" id="KW-1133">Transmembrane helix</keyword>
<dbReference type="GO" id="GO:0016757">
    <property type="term" value="F:glycosyltransferase activity"/>
    <property type="evidence" value="ECO:0007669"/>
    <property type="project" value="UniProtKB-KW"/>
</dbReference>
<keyword evidence="4" id="KW-0328">Glycosyltransferase</keyword>
<accession>A0A9D5H6U3</accession>
<evidence type="ECO:0000256" key="4">
    <source>
        <dbReference type="ARBA" id="ARBA00022676"/>
    </source>
</evidence>
<keyword evidence="7" id="KW-0735">Signal-anchor</keyword>
<dbReference type="GO" id="GO:0016020">
    <property type="term" value="C:membrane"/>
    <property type="evidence" value="ECO:0007669"/>
    <property type="project" value="UniProtKB-SubCell"/>
</dbReference>
<keyword evidence="10" id="KW-0325">Glycoprotein</keyword>
<organism evidence="14 15">
    <name type="scientific">Dioscorea zingiberensis</name>
    <dbReference type="NCBI Taxonomy" id="325984"/>
    <lineage>
        <taxon>Eukaryota</taxon>
        <taxon>Viridiplantae</taxon>
        <taxon>Streptophyta</taxon>
        <taxon>Embryophyta</taxon>
        <taxon>Tracheophyta</taxon>
        <taxon>Spermatophyta</taxon>
        <taxon>Magnoliopsida</taxon>
        <taxon>Liliopsida</taxon>
        <taxon>Dioscoreales</taxon>
        <taxon>Dioscoreaceae</taxon>
        <taxon>Dioscorea</taxon>
    </lineage>
</organism>
<keyword evidence="6" id="KW-0812">Transmembrane</keyword>
<dbReference type="PANTHER" id="PTHR31741:SF66">
    <property type="entry name" value="O-FUCOSYLTRANSFERASE 20"/>
    <property type="match status" value="1"/>
</dbReference>
<evidence type="ECO:0000256" key="11">
    <source>
        <dbReference type="ARBA" id="ARBA00023253"/>
    </source>
</evidence>
<dbReference type="EMBL" id="JAGGNH010000008">
    <property type="protein sequence ID" value="KAJ0965355.1"/>
    <property type="molecule type" value="Genomic_DNA"/>
</dbReference>
<protein>
    <recommendedName>
        <fullName evidence="13">O-fucosyltransferase family protein</fullName>
    </recommendedName>
</protein>
<dbReference type="Proteomes" id="UP001085076">
    <property type="component" value="Miscellaneous, Linkage group lg08"/>
</dbReference>
<name>A0A9D5H6U3_9LILI</name>
<evidence type="ECO:0000313" key="14">
    <source>
        <dbReference type="EMBL" id="KAJ0965355.1"/>
    </source>
</evidence>
<evidence type="ECO:0000256" key="2">
    <source>
        <dbReference type="ARBA" id="ARBA00004881"/>
    </source>
</evidence>
<dbReference type="InterPro" id="IPR019378">
    <property type="entry name" value="GDP-Fuc_O-FucTrfase"/>
</dbReference>
<dbReference type="InterPro" id="IPR024709">
    <property type="entry name" value="FucosylTrfase_pln"/>
</dbReference>
<evidence type="ECO:0000313" key="15">
    <source>
        <dbReference type="Proteomes" id="UP001085076"/>
    </source>
</evidence>
<comment type="pathway">
    <text evidence="2">Glycan metabolism.</text>
</comment>
<dbReference type="Pfam" id="PF10250">
    <property type="entry name" value="O-FucT"/>
    <property type="match status" value="1"/>
</dbReference>
<evidence type="ECO:0000256" key="8">
    <source>
        <dbReference type="ARBA" id="ARBA00022989"/>
    </source>
</evidence>
<dbReference type="PIRSF" id="PIRSF009360">
    <property type="entry name" value="UCP009360"/>
    <property type="match status" value="1"/>
</dbReference>
<keyword evidence="11" id="KW-0294">Fucose metabolism</keyword>
<comment type="caution">
    <text evidence="14">The sequence shown here is derived from an EMBL/GenBank/DDBJ whole genome shotgun (WGS) entry which is preliminary data.</text>
</comment>
<evidence type="ECO:0000256" key="9">
    <source>
        <dbReference type="ARBA" id="ARBA00023136"/>
    </source>
</evidence>
<evidence type="ECO:0000256" key="6">
    <source>
        <dbReference type="ARBA" id="ARBA00022692"/>
    </source>
</evidence>
<dbReference type="OrthoDB" id="737315at2759"/>
<evidence type="ECO:0000256" key="5">
    <source>
        <dbReference type="ARBA" id="ARBA00022679"/>
    </source>
</evidence>
<proteinExistence type="inferred from homology"/>
<keyword evidence="15" id="KW-1185">Reference proteome</keyword>
<keyword evidence="12" id="KW-0119">Carbohydrate metabolism</keyword>
<reference evidence="14" key="1">
    <citation type="submission" date="2021-03" db="EMBL/GenBank/DDBJ databases">
        <authorList>
            <person name="Li Z."/>
            <person name="Yang C."/>
        </authorList>
    </citation>
    <scope>NUCLEOTIDE SEQUENCE</scope>
    <source>
        <strain evidence="14">Dzin_1.0</strain>
        <tissue evidence="14">Leaf</tissue>
    </source>
</reference>
<dbReference type="AlphaFoldDB" id="A0A9D5H6U3"/>
<sequence length="390" mass="44141">MVVASGGLNQQRNQIVDAVVIARVLGATLVLPVLQVNQVWGDESEFGDIFDERHFKGTLRNDVVVVSSLPSTHLMKRKVNAPLMPFNTDEDWLLTNHMPKLTRHTILILRTFDSRLSKNLSTDLQKLRCKVAFEAIKFQPWIEETADRLVRRMSMNGPYMALHLRLEKDVWVRTGCLPGLGEEADIEIKNERSSNPNLLTSRSNSSAGDRYLAGLCPLNGLEISMLLNGLGMPKNTRIYLAGGEPFGGDKALKPLKLHFPQLYNKWSLAKSGELDGLKQKPSILAALDYIVCLKSQLFMENHGGNMARALQGHRIYMDYGKHIKPNKRLLVQLFQNKSLEDSEIKKKIKQIHIESPYLDLKTKTHNMDVVTFPNHHCMCNKDLKVLNAKK</sequence>
<dbReference type="GO" id="GO:0006004">
    <property type="term" value="P:fucose metabolic process"/>
    <property type="evidence" value="ECO:0007669"/>
    <property type="project" value="UniProtKB-KW"/>
</dbReference>
<keyword evidence="5" id="KW-0808">Transferase</keyword>
<comment type="similarity">
    <text evidence="3">Belongs to the glycosyltransferase GT106 family.</text>
</comment>
<keyword evidence="9" id="KW-0472">Membrane</keyword>
<reference evidence="14" key="2">
    <citation type="journal article" date="2022" name="Hortic Res">
        <title>The genome of Dioscorea zingiberensis sheds light on the biosynthesis, origin and evolution of the medicinally important diosgenin saponins.</title>
        <authorList>
            <person name="Li Y."/>
            <person name="Tan C."/>
            <person name="Li Z."/>
            <person name="Guo J."/>
            <person name="Li S."/>
            <person name="Chen X."/>
            <person name="Wang C."/>
            <person name="Dai X."/>
            <person name="Yang H."/>
            <person name="Song W."/>
            <person name="Hou L."/>
            <person name="Xu J."/>
            <person name="Tong Z."/>
            <person name="Xu A."/>
            <person name="Yuan X."/>
            <person name="Wang W."/>
            <person name="Yang Q."/>
            <person name="Chen L."/>
            <person name="Sun Z."/>
            <person name="Wang K."/>
            <person name="Pan B."/>
            <person name="Chen J."/>
            <person name="Bao Y."/>
            <person name="Liu F."/>
            <person name="Qi X."/>
            <person name="Gang D.R."/>
            <person name="Wen J."/>
            <person name="Li J."/>
        </authorList>
    </citation>
    <scope>NUCLEOTIDE SEQUENCE</scope>
    <source>
        <strain evidence="14">Dzin_1.0</strain>
    </source>
</reference>
<evidence type="ECO:0000256" key="10">
    <source>
        <dbReference type="ARBA" id="ARBA00023180"/>
    </source>
</evidence>
<comment type="subcellular location">
    <subcellularLocation>
        <location evidence="1">Membrane</location>
        <topology evidence="1">Single-pass type II membrane protein</topology>
    </subcellularLocation>
</comment>
<evidence type="ECO:0000256" key="3">
    <source>
        <dbReference type="ARBA" id="ARBA00007737"/>
    </source>
</evidence>
<evidence type="ECO:0000256" key="1">
    <source>
        <dbReference type="ARBA" id="ARBA00004606"/>
    </source>
</evidence>
<evidence type="ECO:0000256" key="13">
    <source>
        <dbReference type="ARBA" id="ARBA00030350"/>
    </source>
</evidence>
<dbReference type="PANTHER" id="PTHR31741">
    <property type="entry name" value="OS02G0726500 PROTEIN-RELATED"/>
    <property type="match status" value="1"/>
</dbReference>